<reference evidence="7" key="1">
    <citation type="submission" date="2020-11" db="EMBL/GenBank/DDBJ databases">
        <title>Chlorella ohadii genome sequencing and assembly.</title>
        <authorList>
            <person name="Murik O."/>
            <person name="Treves H."/>
            <person name="Kedem I."/>
            <person name="Shotland Y."/>
            <person name="Kaplan A."/>
        </authorList>
    </citation>
    <scope>NUCLEOTIDE SEQUENCE</scope>
    <source>
        <strain evidence="7">1</strain>
    </source>
</reference>
<dbReference type="InterPro" id="IPR001680">
    <property type="entry name" value="WD40_rpt"/>
</dbReference>
<sequence>MAPRKAKVKQAAAGKKRKQRDDFFEEEDGGDEFFVQSGDEAGGSESDEEAAEEQETAEEKRLRLAKAYLDQVKAIERAEREPETDEDEEDAAAAARGGGAAAADHGAVADRLRLDALESMGHLQRRLAHRLRLPPLPRVADYAGPAAAGGRLLRGHRLSVTAVALTTDERTAFSVGKEGSIMQWDVETGKRLKFAAPAAAAAGGSGQDAEGGADWVKRGPRQGGRNSLLAAAVSSDGRYLAVGGGDKKVHIWDARSRQYVRGFPGHKDAVTSLAFREGTHELFSGSLDRSIKLWSLDDMAYVDTLFGHQAEVLALDAARAERCVSCGADRTCRIWKIPEESQLIFRGHCNTIECCRYLTGNEWVTGSADGSVSLWSGTKKKPAFTMRGAHADPAADGEEAEGAGCVGGDAATWVGAVGVCRGADVVEPRMGRWLRDAAARNGVLIQPLQLAEEGDSGPADE</sequence>
<feature type="region of interest" description="Disordered" evidence="6">
    <location>
        <begin position="76"/>
        <end position="103"/>
    </location>
</feature>
<evidence type="ECO:0000256" key="2">
    <source>
        <dbReference type="ARBA" id="ARBA00022574"/>
    </source>
</evidence>
<dbReference type="SMART" id="SM00320">
    <property type="entry name" value="WD40"/>
    <property type="match status" value="5"/>
</dbReference>
<dbReference type="PROSITE" id="PS50082">
    <property type="entry name" value="WD_REPEATS_2"/>
    <property type="match status" value="3"/>
</dbReference>
<feature type="compositionally biased region" description="Acidic residues" evidence="6">
    <location>
        <begin position="45"/>
        <end position="56"/>
    </location>
</feature>
<dbReference type="CDD" id="cd00200">
    <property type="entry name" value="WD40"/>
    <property type="match status" value="1"/>
</dbReference>
<dbReference type="PANTHER" id="PTHR19865:SF0">
    <property type="entry name" value="U3 SMALL NUCLEOLAR RNA-INTERACTING PROTEIN 2"/>
    <property type="match status" value="1"/>
</dbReference>
<evidence type="ECO:0000256" key="4">
    <source>
        <dbReference type="ARBA" id="ARBA00023242"/>
    </source>
</evidence>
<protein>
    <submittedName>
        <fullName evidence="7">Uncharacterized protein</fullName>
    </submittedName>
</protein>
<dbReference type="PANTHER" id="PTHR19865">
    <property type="entry name" value="U3 SMALL NUCLEOLAR RNA INTERACTING PROTEIN 2"/>
    <property type="match status" value="1"/>
</dbReference>
<keyword evidence="3" id="KW-0677">Repeat</keyword>
<dbReference type="GO" id="GO:0032040">
    <property type="term" value="C:small-subunit processome"/>
    <property type="evidence" value="ECO:0007669"/>
    <property type="project" value="TreeGrafter"/>
</dbReference>
<dbReference type="InterPro" id="IPR039241">
    <property type="entry name" value="Rrp9-like"/>
</dbReference>
<feature type="repeat" description="WD" evidence="5">
    <location>
        <begin position="153"/>
        <end position="194"/>
    </location>
</feature>
<dbReference type="AlphaFoldDB" id="A0AAD5DWW8"/>
<dbReference type="Proteomes" id="UP001205105">
    <property type="component" value="Unassembled WGS sequence"/>
</dbReference>
<dbReference type="PRINTS" id="PR00320">
    <property type="entry name" value="GPROTEINBRPT"/>
</dbReference>
<evidence type="ECO:0000256" key="5">
    <source>
        <dbReference type="PROSITE-ProRule" id="PRU00221"/>
    </source>
</evidence>
<evidence type="ECO:0000256" key="1">
    <source>
        <dbReference type="ARBA" id="ARBA00004123"/>
    </source>
</evidence>
<keyword evidence="4" id="KW-0539">Nucleus</keyword>
<keyword evidence="2 5" id="KW-0853">WD repeat</keyword>
<evidence type="ECO:0000256" key="3">
    <source>
        <dbReference type="ARBA" id="ARBA00022737"/>
    </source>
</evidence>
<evidence type="ECO:0000313" key="8">
    <source>
        <dbReference type="Proteomes" id="UP001205105"/>
    </source>
</evidence>
<feature type="repeat" description="WD" evidence="5">
    <location>
        <begin position="221"/>
        <end position="262"/>
    </location>
</feature>
<proteinExistence type="predicted"/>
<dbReference type="PROSITE" id="PS50294">
    <property type="entry name" value="WD_REPEATS_REGION"/>
    <property type="match status" value="3"/>
</dbReference>
<keyword evidence="8" id="KW-1185">Reference proteome</keyword>
<dbReference type="InterPro" id="IPR036322">
    <property type="entry name" value="WD40_repeat_dom_sf"/>
</dbReference>
<dbReference type="Pfam" id="PF00400">
    <property type="entry name" value="WD40"/>
    <property type="match status" value="5"/>
</dbReference>
<gene>
    <name evidence="7" type="ORF">COHA_004523</name>
</gene>
<organism evidence="7 8">
    <name type="scientific">Chlorella ohadii</name>
    <dbReference type="NCBI Taxonomy" id="2649997"/>
    <lineage>
        <taxon>Eukaryota</taxon>
        <taxon>Viridiplantae</taxon>
        <taxon>Chlorophyta</taxon>
        <taxon>core chlorophytes</taxon>
        <taxon>Trebouxiophyceae</taxon>
        <taxon>Chlorellales</taxon>
        <taxon>Chlorellaceae</taxon>
        <taxon>Chlorella clade</taxon>
        <taxon>Chlorella</taxon>
    </lineage>
</organism>
<feature type="repeat" description="WD" evidence="5">
    <location>
        <begin position="263"/>
        <end position="304"/>
    </location>
</feature>
<dbReference type="Gene3D" id="2.130.10.10">
    <property type="entry name" value="YVTN repeat-like/Quinoprotein amine dehydrogenase"/>
    <property type="match status" value="1"/>
</dbReference>
<feature type="compositionally biased region" description="Basic residues" evidence="6">
    <location>
        <begin position="1"/>
        <end position="18"/>
    </location>
</feature>
<evidence type="ECO:0000313" key="7">
    <source>
        <dbReference type="EMBL" id="KAI7841799.1"/>
    </source>
</evidence>
<accession>A0AAD5DWW8</accession>
<dbReference type="InterPro" id="IPR020472">
    <property type="entry name" value="WD40_PAC1"/>
</dbReference>
<dbReference type="SUPFAM" id="SSF50978">
    <property type="entry name" value="WD40 repeat-like"/>
    <property type="match status" value="1"/>
</dbReference>
<name>A0AAD5DWW8_9CHLO</name>
<comment type="caution">
    <text evidence="7">The sequence shown here is derived from an EMBL/GenBank/DDBJ whole genome shotgun (WGS) entry which is preliminary data.</text>
</comment>
<dbReference type="GO" id="GO:0034511">
    <property type="term" value="F:U3 snoRNA binding"/>
    <property type="evidence" value="ECO:0007669"/>
    <property type="project" value="InterPro"/>
</dbReference>
<dbReference type="InterPro" id="IPR015943">
    <property type="entry name" value="WD40/YVTN_repeat-like_dom_sf"/>
</dbReference>
<feature type="region of interest" description="Disordered" evidence="6">
    <location>
        <begin position="1"/>
        <end position="60"/>
    </location>
</feature>
<dbReference type="EMBL" id="JADXDR010000059">
    <property type="protein sequence ID" value="KAI7841799.1"/>
    <property type="molecule type" value="Genomic_DNA"/>
</dbReference>
<evidence type="ECO:0000256" key="6">
    <source>
        <dbReference type="SAM" id="MobiDB-lite"/>
    </source>
</evidence>
<feature type="compositionally biased region" description="Acidic residues" evidence="6">
    <location>
        <begin position="82"/>
        <end position="91"/>
    </location>
</feature>
<comment type="subcellular location">
    <subcellularLocation>
        <location evidence="1">Nucleus</location>
    </subcellularLocation>
</comment>